<keyword evidence="1" id="KW-0472">Membrane</keyword>
<protein>
    <submittedName>
        <fullName evidence="2">Uncharacterized protein</fullName>
    </submittedName>
</protein>
<gene>
    <name evidence="2" type="ORF">GALL_203470</name>
</gene>
<accession>A0A1J5RZU3</accession>
<feature type="transmembrane region" description="Helical" evidence="1">
    <location>
        <begin position="384"/>
        <end position="406"/>
    </location>
</feature>
<organism evidence="2">
    <name type="scientific">mine drainage metagenome</name>
    <dbReference type="NCBI Taxonomy" id="410659"/>
    <lineage>
        <taxon>unclassified sequences</taxon>
        <taxon>metagenomes</taxon>
        <taxon>ecological metagenomes</taxon>
    </lineage>
</organism>
<reference evidence="2" key="1">
    <citation type="submission" date="2016-10" db="EMBL/GenBank/DDBJ databases">
        <title>Sequence of Gallionella enrichment culture.</title>
        <authorList>
            <person name="Poehlein A."/>
            <person name="Muehling M."/>
            <person name="Daniel R."/>
        </authorList>
    </citation>
    <scope>NUCLEOTIDE SEQUENCE</scope>
</reference>
<sequence>MNVPLVRIGTKIVPQVGTSYIARGYGVFANSPWRFHRSVQSISRTPDDEFDHAMRDQTRDQFPVSRNIPPTALLSRFLSVPSGPHPSSLQPLPSTGLPVAKRLIRAAFLLSRGVRIRLALTLLLEIFIVPFAIGDSPAFQGPETRVGVVNISEGIKVLMAGNHYDSCILRQNKVNIFFAHSASARYGVLSTQTNWDSGRDDCSDLRVKDLVARGREPIVGSLHGVSPKENCCVNTDFFSWRLPDIDYGKTNSKGPTLNWSVGNSVRNNVRSLVPLKLASEFGQGGLVNSGKLNGGLSLFAEFKYELLRLLSAAPHLVQLFAHDQALVTNDSCAEQRGNGDSSGEDQHQPFLTPGVRGFYVGVHILTAFVLCVGALWNIWRRWNLLSVIAGLAIYSVVAVIIFHAAWEMLCV</sequence>
<name>A0A1J5RZU3_9ZZZZ</name>
<dbReference type="EMBL" id="MLJW01000130">
    <property type="protein sequence ID" value="OIQ97588.1"/>
    <property type="molecule type" value="Genomic_DNA"/>
</dbReference>
<feature type="transmembrane region" description="Helical" evidence="1">
    <location>
        <begin position="357"/>
        <end position="377"/>
    </location>
</feature>
<evidence type="ECO:0000313" key="2">
    <source>
        <dbReference type="EMBL" id="OIQ97588.1"/>
    </source>
</evidence>
<proteinExistence type="predicted"/>
<dbReference type="AlphaFoldDB" id="A0A1J5RZU3"/>
<comment type="caution">
    <text evidence="2">The sequence shown here is derived from an EMBL/GenBank/DDBJ whole genome shotgun (WGS) entry which is preliminary data.</text>
</comment>
<keyword evidence="1" id="KW-1133">Transmembrane helix</keyword>
<evidence type="ECO:0000256" key="1">
    <source>
        <dbReference type="SAM" id="Phobius"/>
    </source>
</evidence>
<keyword evidence="1" id="KW-0812">Transmembrane</keyword>